<organism evidence="1 2">
    <name type="scientific">Thermodesulfovibrio yellowstonii (strain ATCC 51303 / DSM 11347 / YP87)</name>
    <dbReference type="NCBI Taxonomy" id="289376"/>
    <lineage>
        <taxon>Bacteria</taxon>
        <taxon>Pseudomonadati</taxon>
        <taxon>Nitrospirota</taxon>
        <taxon>Thermodesulfovibrionia</taxon>
        <taxon>Thermodesulfovibrionales</taxon>
        <taxon>Thermodesulfovibrionaceae</taxon>
        <taxon>Thermodesulfovibrio</taxon>
    </lineage>
</organism>
<dbReference type="KEGG" id="tye:THEYE_A1091"/>
<dbReference type="RefSeq" id="WP_012546434.1">
    <property type="nucleotide sequence ID" value="NC_011296.1"/>
</dbReference>
<reference evidence="2" key="1">
    <citation type="submission" date="2008-08" db="EMBL/GenBank/DDBJ databases">
        <title>The complete genome sequence of Thermodesulfovibrio yellowstonii strain ATCC 51303 / DSM 11347 / YP87.</title>
        <authorList>
            <person name="Dodson R.J."/>
            <person name="Durkin A.S."/>
            <person name="Wu M."/>
            <person name="Eisen J."/>
            <person name="Sutton G."/>
        </authorList>
    </citation>
    <scope>NUCLEOTIDE SEQUENCE [LARGE SCALE GENOMIC DNA]</scope>
    <source>
        <strain evidence="2">ATCC 51303 / DSM 11347 / YP87</strain>
    </source>
</reference>
<evidence type="ECO:0000313" key="1">
    <source>
        <dbReference type="EMBL" id="ACI21727.1"/>
    </source>
</evidence>
<evidence type="ECO:0000313" key="2">
    <source>
        <dbReference type="Proteomes" id="UP000000718"/>
    </source>
</evidence>
<protein>
    <submittedName>
        <fullName evidence="1">Crispr-associated ramp protein</fullName>
    </submittedName>
</protein>
<dbReference type="STRING" id="289376.THEYE_A1091"/>
<sequence length="363" mass="42317">MSYDFFVDFRIEKKEDVDELTSCSGKYTEVKEPMARILLLNTAFATNEELMVYAKVGERNTPAGLKAIIHSNGNYNDSMVCKLSMLDFLKINYSIDISNLPKGSWLLEFQLTLKHPFISRDDIPFYIIENPMRKDKVFGIPVTSAMAWKGNLRWTMMKVHLEPEVNNPEDFANVRYQHTLLFGTEKGMEEMAKGWTKYLDEICPRAKAIYRNKVMERFRSHEIPSLTGMLYFYPTFWDRIDMEVINPHDRKTKTGKNPIYYEVVPRGAKGIFKLLYIPFYYINERDIKSKVLDDLANVATALKKMMLNYGFSAKKSSGYGVIEENWDKTASNLLIINEIQKNIKFINFEELEIAIKDLQEENK</sequence>
<dbReference type="Proteomes" id="UP000000718">
    <property type="component" value="Chromosome"/>
</dbReference>
<proteinExistence type="predicted"/>
<dbReference type="PATRIC" id="fig|289376.4.peg.1069"/>
<gene>
    <name evidence="1" type="ordered locus">THEYE_A1091</name>
</gene>
<dbReference type="EMBL" id="CP001147">
    <property type="protein sequence ID" value="ACI21727.1"/>
    <property type="molecule type" value="Genomic_DNA"/>
</dbReference>
<name>B5YL00_THEYD</name>
<dbReference type="eggNOG" id="COG1337">
    <property type="taxonomic scope" value="Bacteria"/>
</dbReference>
<accession>B5YL00</accession>
<dbReference type="InParanoid" id="B5YL00"/>
<reference evidence="1 2" key="2">
    <citation type="journal article" date="2015" name="Genome Announc.">
        <title>Genome Sequence of the Sulfate-Reducing Thermophilic Bacterium Thermodesulfovibrio yellowstonii Strain DSM 11347T (Phylum Nitrospirae).</title>
        <authorList>
            <person name="Bhatnagar S."/>
            <person name="Badger J.H."/>
            <person name="Madupu R."/>
            <person name="Khouri H.M."/>
            <person name="O'Connor E.M."/>
            <person name="Robb F.T."/>
            <person name="Ward N.L."/>
            <person name="Eisen J.A."/>
        </authorList>
    </citation>
    <scope>NUCLEOTIDE SEQUENCE [LARGE SCALE GENOMIC DNA]</scope>
    <source>
        <strain evidence="2">ATCC 51303 / DSM 11347 / YP87</strain>
    </source>
</reference>
<dbReference type="EnsemblBacteria" id="ACI21727">
    <property type="protein sequence ID" value="ACI21727"/>
    <property type="gene ID" value="THEYE_A1091"/>
</dbReference>
<dbReference type="HOGENOM" id="CLU_057129_0_0_0"/>
<dbReference type="OrthoDB" id="5501881at2"/>
<dbReference type="AlphaFoldDB" id="B5YL00"/>
<keyword evidence="2" id="KW-1185">Reference proteome</keyword>